<sequence>MAFATLVEFCLLLLMYCLSTVSKSQVRMGFKNTVSTYFKATQAFSSGGSLHESRPKGIAGLRIREWVCSEGSAAHDCDVNAGRNTLAVRHGYLEVQTL</sequence>
<dbReference type="Proteomes" id="UP000063953">
    <property type="component" value="Chromosome"/>
</dbReference>
<dbReference type="EMBL" id="CP012365">
    <property type="protein sequence ID" value="AKX58715.1"/>
    <property type="molecule type" value="Genomic_DNA"/>
</dbReference>
<gene>
    <name evidence="1" type="ORF">AKN88_01295</name>
</gene>
<evidence type="ECO:0000313" key="2">
    <source>
        <dbReference type="Proteomes" id="UP000063953"/>
    </source>
</evidence>
<dbReference type="STRING" id="1697053.AKN87_03415"/>
<name>A0A0K1XBF5_9GAMM</name>
<proteinExistence type="predicted"/>
<accession>A0A0K1XBF5</accession>
<keyword evidence="2" id="KW-1185">Reference proteome</keyword>
<protein>
    <submittedName>
        <fullName evidence="1">Uncharacterized protein</fullName>
    </submittedName>
</protein>
<dbReference type="AlphaFoldDB" id="A0A0K1XBF5"/>
<organism evidence="1 2">
    <name type="scientific">Thiopseudomonas alkaliphila</name>
    <dbReference type="NCBI Taxonomy" id="1697053"/>
    <lineage>
        <taxon>Bacteria</taxon>
        <taxon>Pseudomonadati</taxon>
        <taxon>Pseudomonadota</taxon>
        <taxon>Gammaproteobacteria</taxon>
        <taxon>Pseudomonadales</taxon>
        <taxon>Pseudomonadaceae</taxon>
        <taxon>Thiopseudomonas</taxon>
    </lineage>
</organism>
<evidence type="ECO:0000313" key="1">
    <source>
        <dbReference type="EMBL" id="AKX58715.1"/>
    </source>
</evidence>
<reference evidence="1 2" key="1">
    <citation type="journal article" date="2015" name="Genome Announc.">
        <title>Genome Sequences of Oblitimonas alkaliphila gen. nov. sp. nov. (Proposed), a Novel Bacterium of the Pseudomonadaceae Family.</title>
        <authorList>
            <person name="Lauer A.C."/>
            <person name="Nicholson A.C."/>
            <person name="Humrighouse B.W."/>
            <person name="Emery B."/>
            <person name="Drobish A."/>
            <person name="Juieng P."/>
            <person name="Loparev V."/>
            <person name="McQuiston J.R."/>
        </authorList>
    </citation>
    <scope>NUCLEOTIDE SEQUENCE [LARGE SCALE GENOMIC DNA]</scope>
    <source>
        <strain evidence="1 2">E5571</strain>
    </source>
</reference>